<evidence type="ECO:0000256" key="1">
    <source>
        <dbReference type="SAM" id="MobiDB-lite"/>
    </source>
</evidence>
<dbReference type="AlphaFoldDB" id="Q4S191"/>
<name>Q4S191_TETNG</name>
<feature type="compositionally biased region" description="Polar residues" evidence="1">
    <location>
        <begin position="188"/>
        <end position="205"/>
    </location>
</feature>
<feature type="region of interest" description="Disordered" evidence="1">
    <location>
        <begin position="157"/>
        <end position="217"/>
    </location>
</feature>
<organism evidence="2">
    <name type="scientific">Tetraodon nigroviridis</name>
    <name type="common">Spotted green pufferfish</name>
    <name type="synonym">Chelonodon nigroviridis</name>
    <dbReference type="NCBI Taxonomy" id="99883"/>
    <lineage>
        <taxon>Eukaryota</taxon>
        <taxon>Metazoa</taxon>
        <taxon>Chordata</taxon>
        <taxon>Craniata</taxon>
        <taxon>Vertebrata</taxon>
        <taxon>Euteleostomi</taxon>
        <taxon>Actinopterygii</taxon>
        <taxon>Neopterygii</taxon>
        <taxon>Teleostei</taxon>
        <taxon>Neoteleostei</taxon>
        <taxon>Acanthomorphata</taxon>
        <taxon>Eupercaria</taxon>
        <taxon>Tetraodontiformes</taxon>
        <taxon>Tetradontoidea</taxon>
        <taxon>Tetraodontidae</taxon>
        <taxon>Tetraodon</taxon>
    </lineage>
</organism>
<dbReference type="EMBL" id="CAAE01014769">
    <property type="protein sequence ID" value="CAG05591.1"/>
    <property type="molecule type" value="Genomic_DNA"/>
</dbReference>
<evidence type="ECO:0000313" key="2">
    <source>
        <dbReference type="EMBL" id="CAG05591.1"/>
    </source>
</evidence>
<dbReference type="OrthoDB" id="266138at2759"/>
<feature type="region of interest" description="Disordered" evidence="1">
    <location>
        <begin position="254"/>
        <end position="286"/>
    </location>
</feature>
<reference evidence="2" key="2">
    <citation type="submission" date="2004-02" db="EMBL/GenBank/DDBJ databases">
        <authorList>
            <consortium name="Genoscope"/>
            <consortium name="Whitehead Institute Centre for Genome Research"/>
        </authorList>
    </citation>
    <scope>NUCLEOTIDE SEQUENCE</scope>
</reference>
<sequence>MADANRLSDAILQEIGHLELNIIEESEEELIEKWYFNNLRNKSPKIYLQMLSGIILSLDIEDIPPSLLRYLESSESRAAACQRLFLDKSAGVGGDLNKCIESEEHVSVGLESLLDESTLRKSSEGKMEDQECVEMNSGNQMRQMDKKEGIHQMVIRKAENGEGESRQVKEERIQTGLHEEPRPGDAVTRTTSLPESPHRGSTNGSHEAAPPGLCQTDLPVASSAELTQDWLPEHTELKRLSWMKECISWTKLSLHNKRKRGPSSQRPRGPQRAAEGTGLPPLPPQSLLQCAGVKSLTQVQTPWFWL</sequence>
<feature type="compositionally biased region" description="Basic and acidic residues" evidence="1">
    <location>
        <begin position="157"/>
        <end position="183"/>
    </location>
</feature>
<dbReference type="KEGG" id="tng:GSTEN00025662G001"/>
<accession>Q4S191</accession>
<dbReference type="HOGENOM" id="CLU_2256332_0_0_1"/>
<protein>
    <submittedName>
        <fullName evidence="2">Chromosome 13 SCAF14769, whole genome shotgun sequence</fullName>
    </submittedName>
</protein>
<reference evidence="2" key="1">
    <citation type="journal article" date="2004" name="Nature">
        <title>Genome duplication in the teleost fish Tetraodon nigroviridis reveals the early vertebrate proto-karyotype.</title>
        <authorList>
            <person name="Jaillon O."/>
            <person name="Aury J.-M."/>
            <person name="Brunet F."/>
            <person name="Petit J.-L."/>
            <person name="Stange-Thomann N."/>
            <person name="Mauceli E."/>
            <person name="Bouneau L."/>
            <person name="Fischer C."/>
            <person name="Ozouf-Costaz C."/>
            <person name="Bernot A."/>
            <person name="Nicaud S."/>
            <person name="Jaffe D."/>
            <person name="Fisher S."/>
            <person name="Lutfalla G."/>
            <person name="Dossat C."/>
            <person name="Segurens B."/>
            <person name="Dasilva C."/>
            <person name="Salanoubat M."/>
            <person name="Levy M."/>
            <person name="Boudet N."/>
            <person name="Castellano S."/>
            <person name="Anthouard V."/>
            <person name="Jubin C."/>
            <person name="Castelli V."/>
            <person name="Katinka M."/>
            <person name="Vacherie B."/>
            <person name="Biemont C."/>
            <person name="Skalli Z."/>
            <person name="Cattolico L."/>
            <person name="Poulain J."/>
            <person name="De Berardinis V."/>
            <person name="Cruaud C."/>
            <person name="Duprat S."/>
            <person name="Brottier P."/>
            <person name="Coutanceau J.-P."/>
            <person name="Gouzy J."/>
            <person name="Parra G."/>
            <person name="Lardier G."/>
            <person name="Chapple C."/>
            <person name="McKernan K.J."/>
            <person name="McEwan P."/>
            <person name="Bosak S."/>
            <person name="Kellis M."/>
            <person name="Volff J.-N."/>
            <person name="Guigo R."/>
            <person name="Zody M.C."/>
            <person name="Mesirov J."/>
            <person name="Lindblad-Toh K."/>
            <person name="Birren B."/>
            <person name="Nusbaum C."/>
            <person name="Kahn D."/>
            <person name="Robinson-Rechavi M."/>
            <person name="Laudet V."/>
            <person name="Schachter V."/>
            <person name="Quetier F."/>
            <person name="Saurin W."/>
            <person name="Scarpelli C."/>
            <person name="Wincker P."/>
            <person name="Lander E.S."/>
            <person name="Weissenbach J."/>
            <person name="Roest Crollius H."/>
        </authorList>
    </citation>
    <scope>NUCLEOTIDE SEQUENCE [LARGE SCALE GENOMIC DNA]</scope>
</reference>
<proteinExistence type="predicted"/>
<gene>
    <name evidence="2" type="ORF">GSTENG00025662001</name>
</gene>